<organism evidence="3 4">
    <name type="scientific">Caenorhabditis nigoni</name>
    <dbReference type="NCBI Taxonomy" id="1611254"/>
    <lineage>
        <taxon>Eukaryota</taxon>
        <taxon>Metazoa</taxon>
        <taxon>Ecdysozoa</taxon>
        <taxon>Nematoda</taxon>
        <taxon>Chromadorea</taxon>
        <taxon>Rhabditida</taxon>
        <taxon>Rhabditina</taxon>
        <taxon>Rhabditomorpha</taxon>
        <taxon>Rhabditoidea</taxon>
        <taxon>Rhabditidae</taxon>
        <taxon>Peloderinae</taxon>
        <taxon>Caenorhabditis</taxon>
    </lineage>
</organism>
<dbReference type="STRING" id="1611254.A0A2G5VBR2"/>
<proteinExistence type="predicted"/>
<evidence type="ECO:0000256" key="1">
    <source>
        <dbReference type="SAM" id="Phobius"/>
    </source>
</evidence>
<feature type="transmembrane region" description="Helical" evidence="1">
    <location>
        <begin position="121"/>
        <end position="138"/>
    </location>
</feature>
<dbReference type="InterPro" id="IPR003131">
    <property type="entry name" value="T1-type_BTB"/>
</dbReference>
<dbReference type="PANTHER" id="PTHR11145">
    <property type="entry name" value="BTB/POZ DOMAIN-CONTAINING ADAPTER FOR CUL3-MEDIATED RHOA DEGRADATION PROTEIN FAMILY MEMBER"/>
    <property type="match status" value="1"/>
</dbReference>
<dbReference type="SMART" id="SM00225">
    <property type="entry name" value="BTB"/>
    <property type="match status" value="1"/>
</dbReference>
<dbReference type="Proteomes" id="UP000230233">
    <property type="component" value="Chromosome II"/>
</dbReference>
<keyword evidence="1" id="KW-1133">Transmembrane helix</keyword>
<keyword evidence="1" id="KW-0812">Transmembrane</keyword>
<keyword evidence="4" id="KW-1185">Reference proteome</keyword>
<sequence length="174" mass="19588">MTDTVKLDVGGTVFKTTKSTLTKFDGFFRTMFETPIPVPTDESGAIFIDRSPKHFDLILNFMRDGHVDLQKYSEDVKEIQKEAEYYLLEGLVELCIPPKPEIDNSLNSAEGSATARNKLTMGHRIIFALVCICLRLIPHPFFHFLFYLIGVIVFLGVFCSIISILSGSKSFLTV</sequence>
<dbReference type="Gene3D" id="3.30.710.10">
    <property type="entry name" value="Potassium Channel Kv1.1, Chain A"/>
    <property type="match status" value="1"/>
</dbReference>
<dbReference type="EMBL" id="PDUG01000002">
    <property type="protein sequence ID" value="PIC49213.1"/>
    <property type="molecule type" value="Genomic_DNA"/>
</dbReference>
<feature type="domain" description="BTB" evidence="2">
    <location>
        <begin position="3"/>
        <end position="71"/>
    </location>
</feature>
<evidence type="ECO:0000313" key="4">
    <source>
        <dbReference type="Proteomes" id="UP000230233"/>
    </source>
</evidence>
<evidence type="ECO:0000259" key="2">
    <source>
        <dbReference type="PROSITE" id="PS50097"/>
    </source>
</evidence>
<dbReference type="InterPro" id="IPR011333">
    <property type="entry name" value="SKP1/BTB/POZ_sf"/>
</dbReference>
<dbReference type="AlphaFoldDB" id="A0A2G5VBR2"/>
<dbReference type="PANTHER" id="PTHR11145:SF19">
    <property type="entry name" value="BTB DOMAIN-CONTAINING PROTEIN-RELATED"/>
    <property type="match status" value="1"/>
</dbReference>
<comment type="caution">
    <text evidence="3">The sequence shown here is derived from an EMBL/GenBank/DDBJ whole genome shotgun (WGS) entry which is preliminary data.</text>
</comment>
<keyword evidence="1" id="KW-0472">Membrane</keyword>
<feature type="transmembrane region" description="Helical" evidence="1">
    <location>
        <begin position="144"/>
        <end position="165"/>
    </location>
</feature>
<name>A0A2G5VBR2_9PELO</name>
<protein>
    <recommendedName>
        <fullName evidence="2">BTB domain-containing protein</fullName>
    </recommendedName>
</protein>
<dbReference type="OrthoDB" id="2414723at2759"/>
<gene>
    <name evidence="3" type="primary">Cnig_chr_II.g7891</name>
    <name evidence="3" type="ORF">B9Z55_007891</name>
</gene>
<accession>A0A2G5VBR2</accession>
<dbReference type="SUPFAM" id="SSF54695">
    <property type="entry name" value="POZ domain"/>
    <property type="match status" value="1"/>
</dbReference>
<dbReference type="InterPro" id="IPR045068">
    <property type="entry name" value="BACURD1-3"/>
</dbReference>
<evidence type="ECO:0000313" key="3">
    <source>
        <dbReference type="EMBL" id="PIC49213.1"/>
    </source>
</evidence>
<reference evidence="4" key="1">
    <citation type="submission" date="2017-10" db="EMBL/GenBank/DDBJ databases">
        <title>Rapid genome shrinkage in a self-fertile nematode reveals novel sperm competition proteins.</title>
        <authorList>
            <person name="Yin D."/>
            <person name="Schwarz E.M."/>
            <person name="Thomas C.G."/>
            <person name="Felde R.L."/>
            <person name="Korf I.F."/>
            <person name="Cutter A.D."/>
            <person name="Schartner C.M."/>
            <person name="Ralston E.J."/>
            <person name="Meyer B.J."/>
            <person name="Haag E.S."/>
        </authorList>
    </citation>
    <scope>NUCLEOTIDE SEQUENCE [LARGE SCALE GENOMIC DNA]</scope>
    <source>
        <strain evidence="4">JU1422</strain>
    </source>
</reference>
<dbReference type="InterPro" id="IPR000210">
    <property type="entry name" value="BTB/POZ_dom"/>
</dbReference>
<dbReference type="GO" id="GO:0051260">
    <property type="term" value="P:protein homooligomerization"/>
    <property type="evidence" value="ECO:0007669"/>
    <property type="project" value="InterPro"/>
</dbReference>
<dbReference type="Pfam" id="PF02214">
    <property type="entry name" value="BTB_2"/>
    <property type="match status" value="1"/>
</dbReference>
<dbReference type="PROSITE" id="PS50097">
    <property type="entry name" value="BTB"/>
    <property type="match status" value="1"/>
</dbReference>